<feature type="non-terminal residue" evidence="1">
    <location>
        <position position="41"/>
    </location>
</feature>
<evidence type="ECO:0000313" key="1">
    <source>
        <dbReference type="EMBL" id="OMO62076.1"/>
    </source>
</evidence>
<dbReference type="Gramene" id="OMO62076">
    <property type="protein sequence ID" value="OMO62076"/>
    <property type="gene ID" value="CCACVL1_23043"/>
</dbReference>
<accession>A0A1R3GVJ1</accession>
<name>A0A1R3GVJ1_COCAP</name>
<dbReference type="Proteomes" id="UP000188268">
    <property type="component" value="Unassembled WGS sequence"/>
</dbReference>
<gene>
    <name evidence="1" type="ORF">CCACVL1_23043</name>
</gene>
<comment type="caution">
    <text evidence="1">The sequence shown here is derived from an EMBL/GenBank/DDBJ whole genome shotgun (WGS) entry which is preliminary data.</text>
</comment>
<reference evidence="1 2" key="1">
    <citation type="submission" date="2013-09" db="EMBL/GenBank/DDBJ databases">
        <title>Corchorus capsularis genome sequencing.</title>
        <authorList>
            <person name="Alam M."/>
            <person name="Haque M.S."/>
            <person name="Islam M.S."/>
            <person name="Emdad E.M."/>
            <person name="Islam M.M."/>
            <person name="Ahmed B."/>
            <person name="Halim A."/>
            <person name="Hossen Q.M.M."/>
            <person name="Hossain M.Z."/>
            <person name="Ahmed R."/>
            <person name="Khan M.M."/>
            <person name="Islam R."/>
            <person name="Rashid M.M."/>
            <person name="Khan S.A."/>
            <person name="Rahman M.S."/>
            <person name="Alam M."/>
        </authorList>
    </citation>
    <scope>NUCLEOTIDE SEQUENCE [LARGE SCALE GENOMIC DNA]</scope>
    <source>
        <strain evidence="2">cv. CVL-1</strain>
        <tissue evidence="1">Whole seedling</tissue>
    </source>
</reference>
<dbReference type="AlphaFoldDB" id="A0A1R3GVJ1"/>
<proteinExistence type="predicted"/>
<sequence length="41" mass="4687">MEHDGFFFVLIRYQGFALTNPDRTRVVHLVMVGESSNRGSC</sequence>
<protein>
    <submittedName>
        <fullName evidence="1">Uncharacterized protein</fullName>
    </submittedName>
</protein>
<keyword evidence="2" id="KW-1185">Reference proteome</keyword>
<organism evidence="1 2">
    <name type="scientific">Corchorus capsularis</name>
    <name type="common">Jute</name>
    <dbReference type="NCBI Taxonomy" id="210143"/>
    <lineage>
        <taxon>Eukaryota</taxon>
        <taxon>Viridiplantae</taxon>
        <taxon>Streptophyta</taxon>
        <taxon>Embryophyta</taxon>
        <taxon>Tracheophyta</taxon>
        <taxon>Spermatophyta</taxon>
        <taxon>Magnoliopsida</taxon>
        <taxon>eudicotyledons</taxon>
        <taxon>Gunneridae</taxon>
        <taxon>Pentapetalae</taxon>
        <taxon>rosids</taxon>
        <taxon>malvids</taxon>
        <taxon>Malvales</taxon>
        <taxon>Malvaceae</taxon>
        <taxon>Grewioideae</taxon>
        <taxon>Apeibeae</taxon>
        <taxon>Corchorus</taxon>
    </lineage>
</organism>
<evidence type="ECO:0000313" key="2">
    <source>
        <dbReference type="Proteomes" id="UP000188268"/>
    </source>
</evidence>
<dbReference type="EMBL" id="AWWV01013339">
    <property type="protein sequence ID" value="OMO62076.1"/>
    <property type="molecule type" value="Genomic_DNA"/>
</dbReference>